<proteinExistence type="predicted"/>
<comment type="caution">
    <text evidence="2">The sequence shown here is derived from an EMBL/GenBank/DDBJ whole genome shotgun (WGS) entry which is preliminary data.</text>
</comment>
<protein>
    <submittedName>
        <fullName evidence="2">Uncharacterized protein</fullName>
    </submittedName>
</protein>
<evidence type="ECO:0000313" key="3">
    <source>
        <dbReference type="Proteomes" id="UP001174997"/>
    </source>
</evidence>
<keyword evidence="3" id="KW-1185">Reference proteome</keyword>
<feature type="signal peptide" evidence="1">
    <location>
        <begin position="1"/>
        <end position="23"/>
    </location>
</feature>
<dbReference type="AlphaFoldDB" id="A0AA39ZF49"/>
<evidence type="ECO:0000313" key="2">
    <source>
        <dbReference type="EMBL" id="KAK0669818.1"/>
    </source>
</evidence>
<gene>
    <name evidence="2" type="ORF">QBC41DRAFT_100350</name>
</gene>
<dbReference type="Proteomes" id="UP001174997">
    <property type="component" value="Unassembled WGS sequence"/>
</dbReference>
<feature type="chain" id="PRO_5041220671" evidence="1">
    <location>
        <begin position="24"/>
        <end position="138"/>
    </location>
</feature>
<dbReference type="EMBL" id="JAULSY010000038">
    <property type="protein sequence ID" value="KAK0669818.1"/>
    <property type="molecule type" value="Genomic_DNA"/>
</dbReference>
<reference evidence="2" key="1">
    <citation type="submission" date="2023-06" db="EMBL/GenBank/DDBJ databases">
        <title>Genome-scale phylogeny and comparative genomics of the fungal order Sordariales.</title>
        <authorList>
            <consortium name="Lawrence Berkeley National Laboratory"/>
            <person name="Hensen N."/>
            <person name="Bonometti L."/>
            <person name="Westerberg I."/>
            <person name="Brannstrom I.O."/>
            <person name="Guillou S."/>
            <person name="Cros-Aarteil S."/>
            <person name="Calhoun S."/>
            <person name="Haridas S."/>
            <person name="Kuo A."/>
            <person name="Mondo S."/>
            <person name="Pangilinan J."/>
            <person name="Riley R."/>
            <person name="Labutti K."/>
            <person name="Andreopoulos B."/>
            <person name="Lipzen A."/>
            <person name="Chen C."/>
            <person name="Yanf M."/>
            <person name="Daum C."/>
            <person name="Ng V."/>
            <person name="Clum A."/>
            <person name="Steindorff A."/>
            <person name="Ohm R."/>
            <person name="Martin F."/>
            <person name="Silar P."/>
            <person name="Natvig D."/>
            <person name="Lalanne C."/>
            <person name="Gautier V."/>
            <person name="Ament-Velasquez S.L."/>
            <person name="Kruys A."/>
            <person name="Hutchinson M.I."/>
            <person name="Powell A.J."/>
            <person name="Barry K."/>
            <person name="Miller A.N."/>
            <person name="Grigoriev I.V."/>
            <person name="Debuchy R."/>
            <person name="Gladieux P."/>
            <person name="Thoren M.H."/>
            <person name="Johannesson H."/>
        </authorList>
    </citation>
    <scope>NUCLEOTIDE SEQUENCE</scope>
    <source>
        <strain evidence="2">CBS 307.81</strain>
    </source>
</reference>
<keyword evidence="1" id="KW-0732">Signal</keyword>
<accession>A0AA39ZF49</accession>
<evidence type="ECO:0000256" key="1">
    <source>
        <dbReference type="SAM" id="SignalP"/>
    </source>
</evidence>
<name>A0AA39ZF49_9PEZI</name>
<sequence>MKFIDTTALTLALLGLAPSAVLAVCADGEVAIGRQMIYNIGTPQSGPVLGSDNYVIIANNCNTIAVSDRGFQNDACSAGPRYGNGYSVTGCDGNGKPGLVVTTGGNFNNCYRNTGGYCATGPWFFKGAEWCCKRSTWA</sequence>
<organism evidence="2 3">
    <name type="scientific">Cercophora samala</name>
    <dbReference type="NCBI Taxonomy" id="330535"/>
    <lineage>
        <taxon>Eukaryota</taxon>
        <taxon>Fungi</taxon>
        <taxon>Dikarya</taxon>
        <taxon>Ascomycota</taxon>
        <taxon>Pezizomycotina</taxon>
        <taxon>Sordariomycetes</taxon>
        <taxon>Sordariomycetidae</taxon>
        <taxon>Sordariales</taxon>
        <taxon>Lasiosphaeriaceae</taxon>
        <taxon>Cercophora</taxon>
    </lineage>
</organism>